<dbReference type="InterPro" id="IPR036291">
    <property type="entry name" value="NAD(P)-bd_dom_sf"/>
</dbReference>
<feature type="compositionally biased region" description="Polar residues" evidence="1">
    <location>
        <begin position="56"/>
        <end position="67"/>
    </location>
</feature>
<dbReference type="GO" id="GO:0008202">
    <property type="term" value="P:steroid metabolic process"/>
    <property type="evidence" value="ECO:0007669"/>
    <property type="project" value="TreeGrafter"/>
</dbReference>
<dbReference type="EMBL" id="AAGK01000001">
    <property type="protein sequence ID" value="EAN33895.1"/>
    <property type="molecule type" value="Genomic_DNA"/>
</dbReference>
<comment type="caution">
    <text evidence="2">The sequence shown here is derived from an EMBL/GenBank/DDBJ whole genome shotgun (WGS) entry which is preliminary data.</text>
</comment>
<dbReference type="SUPFAM" id="SSF51735">
    <property type="entry name" value="NAD(P)-binding Rossmann-fold domains"/>
    <property type="match status" value="1"/>
</dbReference>
<evidence type="ECO:0000313" key="3">
    <source>
        <dbReference type="Proteomes" id="UP000001949"/>
    </source>
</evidence>
<keyword evidence="3" id="KW-1185">Reference proteome</keyword>
<dbReference type="PANTHER" id="PTHR43313">
    <property type="entry name" value="SHORT-CHAIN DEHYDROGENASE/REDUCTASE FAMILY 9C"/>
    <property type="match status" value="1"/>
</dbReference>
<evidence type="ECO:0000256" key="1">
    <source>
        <dbReference type="SAM" id="MobiDB-lite"/>
    </source>
</evidence>
<accession>Q4N813</accession>
<reference evidence="2 3" key="1">
    <citation type="journal article" date="2005" name="Science">
        <title>Genome sequence of Theileria parva, a bovine pathogen that transforms lymphocytes.</title>
        <authorList>
            <person name="Gardner M.J."/>
            <person name="Bishop R."/>
            <person name="Shah T."/>
            <person name="de Villiers E.P."/>
            <person name="Carlton J.M."/>
            <person name="Hall N."/>
            <person name="Ren Q."/>
            <person name="Paulsen I.T."/>
            <person name="Pain A."/>
            <person name="Berriman M."/>
            <person name="Wilson R.J.M."/>
            <person name="Sato S."/>
            <person name="Ralph S.A."/>
            <person name="Mann D.J."/>
            <person name="Xiong Z."/>
            <person name="Shallom S.J."/>
            <person name="Weidman J."/>
            <person name="Jiang L."/>
            <person name="Lynn J."/>
            <person name="Weaver B."/>
            <person name="Shoaibi A."/>
            <person name="Domingo A.R."/>
            <person name="Wasawo D."/>
            <person name="Crabtree J."/>
            <person name="Wortman J.R."/>
            <person name="Haas B."/>
            <person name="Angiuoli S.V."/>
            <person name="Creasy T.H."/>
            <person name="Lu C."/>
            <person name="Suh B."/>
            <person name="Silva J.C."/>
            <person name="Utterback T.R."/>
            <person name="Feldblyum T.V."/>
            <person name="Pertea M."/>
            <person name="Allen J."/>
            <person name="Nierman W.C."/>
            <person name="Taracha E.L.N."/>
            <person name="Salzberg S.L."/>
            <person name="White O.R."/>
            <person name="Fitzhugh H.A."/>
            <person name="Morzaria S."/>
            <person name="Venter J.C."/>
            <person name="Fraser C.M."/>
            <person name="Nene V."/>
        </authorList>
    </citation>
    <scope>NUCLEOTIDE SEQUENCE [LARGE SCALE GENOMIC DNA]</scope>
    <source>
        <strain evidence="2 3">Muguga</strain>
    </source>
</reference>
<organism evidence="2 3">
    <name type="scientific">Theileria parva</name>
    <name type="common">East coast fever infection agent</name>
    <dbReference type="NCBI Taxonomy" id="5875"/>
    <lineage>
        <taxon>Eukaryota</taxon>
        <taxon>Sar</taxon>
        <taxon>Alveolata</taxon>
        <taxon>Apicomplexa</taxon>
        <taxon>Aconoidasida</taxon>
        <taxon>Piroplasmida</taxon>
        <taxon>Theileriidae</taxon>
        <taxon>Theileria</taxon>
    </lineage>
</organism>
<dbReference type="STRING" id="5875.Q4N813"/>
<feature type="region of interest" description="Disordered" evidence="1">
    <location>
        <begin position="56"/>
        <end position="77"/>
    </location>
</feature>
<protein>
    <submittedName>
        <fullName evidence="2">3-oxoacyl-[acyl-carrier protein] reductase, putative</fullName>
    </submittedName>
</protein>
<dbReference type="GO" id="GO:0016491">
    <property type="term" value="F:oxidoreductase activity"/>
    <property type="evidence" value="ECO:0007669"/>
    <property type="project" value="TreeGrafter"/>
</dbReference>
<feature type="compositionally biased region" description="Basic and acidic residues" evidence="1">
    <location>
        <begin position="68"/>
        <end position="77"/>
    </location>
</feature>
<dbReference type="PROSITE" id="PS00061">
    <property type="entry name" value="ADH_SHORT"/>
    <property type="match status" value="1"/>
</dbReference>
<dbReference type="Proteomes" id="UP000001949">
    <property type="component" value="Unassembled WGS sequence"/>
</dbReference>
<sequence length="377" mass="42763">MRMNNIKAVVVTGCDSGIGYGICSALLRKNYFVIAGCYTKQGIKKVKKLYKSVFSSGDVSSYPSNRSDSTKDSMDIVNNHESDNLDHIIGQKKDDTGNLNEHLNSINTKRNVYRMGNRGMIMRLDVTSEESVKELSSLVKELIDTKQIPSLYSLINNSGIWRFSSLKECWNGDKLIESEVEEELERWKLVMETNLMGSVRVSLRLLPFLARYEGFARIIFITSVVDETGVPGQSSYVSSKFALRGFHESLMHELEGTNIATVTVAPGALSDTCLFDYDFKLNKEYRLNDTHRLKNGMKILKKLGSSSKGVVKTVLKALESKRPRRYYRSTSGTFLFKLMKLFPKSLYIKIAKLILLNFEHIYTSLPLLTKLIRLVLK</sequence>
<dbReference type="VEuPathDB" id="PiroplasmaDB:TpMuguga_01g00657"/>
<proteinExistence type="predicted"/>
<dbReference type="AlphaFoldDB" id="Q4N813"/>
<dbReference type="Gene3D" id="3.40.50.720">
    <property type="entry name" value="NAD(P)-binding Rossmann-like Domain"/>
    <property type="match status" value="1"/>
</dbReference>
<dbReference type="Pfam" id="PF00106">
    <property type="entry name" value="adh_short"/>
    <property type="match status" value="1"/>
</dbReference>
<dbReference type="eggNOG" id="KOG1205">
    <property type="taxonomic scope" value="Eukaryota"/>
</dbReference>
<gene>
    <name evidence="2" type="ordered locus">TP01_0657</name>
</gene>
<dbReference type="InterPro" id="IPR002347">
    <property type="entry name" value="SDR_fam"/>
</dbReference>
<dbReference type="InterPro" id="IPR020904">
    <property type="entry name" value="Sc_DH/Rdtase_CS"/>
</dbReference>
<dbReference type="PRINTS" id="PR00081">
    <property type="entry name" value="GDHRDH"/>
</dbReference>
<dbReference type="OMA" id="HETLCHE"/>
<dbReference type="PANTHER" id="PTHR43313:SF1">
    <property type="entry name" value="3BETA-HYDROXYSTEROID DEHYDROGENASE DHS-16"/>
    <property type="match status" value="1"/>
</dbReference>
<evidence type="ECO:0000313" key="2">
    <source>
        <dbReference type="EMBL" id="EAN33895.1"/>
    </source>
</evidence>
<dbReference type="GeneID" id="3503068"/>
<dbReference type="InParanoid" id="Q4N813"/>
<name>Q4N813_THEPA</name>
<dbReference type="KEGG" id="tpv:TP01_0657"/>